<comment type="caution">
    <text evidence="1">The sequence shown here is derived from an EMBL/GenBank/DDBJ whole genome shotgun (WGS) entry which is preliminary data.</text>
</comment>
<proteinExistence type="predicted"/>
<evidence type="ECO:0000313" key="1">
    <source>
        <dbReference type="EMBL" id="KAG8379707.1"/>
    </source>
</evidence>
<name>A0AAV6XGJ5_9LAMI</name>
<accession>A0AAV6XGJ5</accession>
<protein>
    <submittedName>
        <fullName evidence="1">Uncharacterized protein</fullName>
    </submittedName>
</protein>
<evidence type="ECO:0000313" key="2">
    <source>
        <dbReference type="Proteomes" id="UP000826271"/>
    </source>
</evidence>
<keyword evidence="2" id="KW-1185">Reference proteome</keyword>
<gene>
    <name evidence="1" type="ORF">BUALT_Bualt07G0117000</name>
</gene>
<dbReference type="Proteomes" id="UP000826271">
    <property type="component" value="Unassembled WGS sequence"/>
</dbReference>
<reference evidence="1" key="1">
    <citation type="submission" date="2019-10" db="EMBL/GenBank/DDBJ databases">
        <authorList>
            <person name="Zhang R."/>
            <person name="Pan Y."/>
            <person name="Wang J."/>
            <person name="Ma R."/>
            <person name="Yu S."/>
        </authorList>
    </citation>
    <scope>NUCLEOTIDE SEQUENCE</scope>
    <source>
        <strain evidence="1">LA-IB0</strain>
        <tissue evidence="1">Leaf</tissue>
    </source>
</reference>
<sequence length="107" mass="12172">MGEKVVSEAEELLKTIVRRVVTTLFRRSLKATACAATTYLPQKALNILGDVFHICSTQESSYGGADYNRVLTQFSEKLYSGFLSQFTVQFERMYKRTLRGFKRSLSS</sequence>
<dbReference type="AlphaFoldDB" id="A0AAV6XGJ5"/>
<organism evidence="1 2">
    <name type="scientific">Buddleja alternifolia</name>
    <dbReference type="NCBI Taxonomy" id="168488"/>
    <lineage>
        <taxon>Eukaryota</taxon>
        <taxon>Viridiplantae</taxon>
        <taxon>Streptophyta</taxon>
        <taxon>Embryophyta</taxon>
        <taxon>Tracheophyta</taxon>
        <taxon>Spermatophyta</taxon>
        <taxon>Magnoliopsida</taxon>
        <taxon>eudicotyledons</taxon>
        <taxon>Gunneridae</taxon>
        <taxon>Pentapetalae</taxon>
        <taxon>asterids</taxon>
        <taxon>lamiids</taxon>
        <taxon>Lamiales</taxon>
        <taxon>Scrophulariaceae</taxon>
        <taxon>Buddlejeae</taxon>
        <taxon>Buddleja</taxon>
    </lineage>
</organism>
<dbReference type="EMBL" id="WHWC01000007">
    <property type="protein sequence ID" value="KAG8379707.1"/>
    <property type="molecule type" value="Genomic_DNA"/>
</dbReference>